<dbReference type="InterPro" id="IPR058965">
    <property type="entry name" value="SOI/HabA-like"/>
</dbReference>
<gene>
    <name evidence="2" type="ORF">A5648_11985</name>
</gene>
<feature type="transmembrane region" description="Helical" evidence="1">
    <location>
        <begin position="39"/>
        <end position="58"/>
    </location>
</feature>
<reference evidence="3" key="1">
    <citation type="submission" date="2016-06" db="EMBL/GenBank/DDBJ databases">
        <authorList>
            <person name="Sutton G."/>
            <person name="Brinkac L."/>
            <person name="Sanka R."/>
            <person name="Adams M."/>
            <person name="Lau E."/>
            <person name="Garcia-Basteiro A."/>
            <person name="Lopez-Varela E."/>
            <person name="Palencia S."/>
        </authorList>
    </citation>
    <scope>NUCLEOTIDE SEQUENCE [LARGE SCALE GENOMIC DNA]</scope>
    <source>
        <strain evidence="3">1274684.2</strain>
    </source>
</reference>
<dbReference type="AlphaFoldDB" id="A0A1A3TM13"/>
<organism evidence="2 3">
    <name type="scientific">Mycolicibacter sinensis (strain JDM601)</name>
    <name type="common">Mycobacterium sinense</name>
    <dbReference type="NCBI Taxonomy" id="875328"/>
    <lineage>
        <taxon>Bacteria</taxon>
        <taxon>Bacillati</taxon>
        <taxon>Actinomycetota</taxon>
        <taxon>Actinomycetes</taxon>
        <taxon>Mycobacteriales</taxon>
        <taxon>Mycobacteriaceae</taxon>
        <taxon>Mycolicibacter</taxon>
    </lineage>
</organism>
<evidence type="ECO:0000313" key="3">
    <source>
        <dbReference type="Proteomes" id="UP000093759"/>
    </source>
</evidence>
<name>A0A1A3TM13_MYCSD</name>
<dbReference type="Pfam" id="PF26512">
    <property type="entry name" value="SOI"/>
    <property type="match status" value="1"/>
</dbReference>
<feature type="transmembrane region" description="Helical" evidence="1">
    <location>
        <begin position="117"/>
        <end position="138"/>
    </location>
</feature>
<accession>A0A1A3TM13</accession>
<sequence length="145" mass="15666">MRRVDKDRLLLWFGVLLFLLGLLTGLVTGAMNNPRMGLSAHLEGVMNGVFLVVLGLLWGRLRLSARWLTALFWLALYGTYTNWATTLAAALFGTGRTTPIAGAGHHGTGWQENLVDAGLYSLTVAMLAVCVIALVGLWPGAGREQ</sequence>
<evidence type="ECO:0000256" key="1">
    <source>
        <dbReference type="SAM" id="Phobius"/>
    </source>
</evidence>
<keyword evidence="1" id="KW-0812">Transmembrane</keyword>
<feature type="transmembrane region" description="Helical" evidence="1">
    <location>
        <begin position="70"/>
        <end position="92"/>
    </location>
</feature>
<proteinExistence type="predicted"/>
<keyword evidence="1" id="KW-0472">Membrane</keyword>
<dbReference type="RefSeq" id="WP_065026274.1">
    <property type="nucleotide sequence ID" value="NZ_LZMF01000137.1"/>
</dbReference>
<comment type="caution">
    <text evidence="2">The sequence shown here is derived from an EMBL/GenBank/DDBJ whole genome shotgun (WGS) entry which is preliminary data.</text>
</comment>
<dbReference type="Proteomes" id="UP000093759">
    <property type="component" value="Unassembled WGS sequence"/>
</dbReference>
<evidence type="ECO:0000313" key="2">
    <source>
        <dbReference type="EMBL" id="OBK83711.1"/>
    </source>
</evidence>
<dbReference type="EMBL" id="LZMF01000137">
    <property type="protein sequence ID" value="OBK83711.1"/>
    <property type="molecule type" value="Genomic_DNA"/>
</dbReference>
<keyword evidence="1" id="KW-1133">Transmembrane helix</keyword>
<protein>
    <submittedName>
        <fullName evidence="2">Hydrogenase</fullName>
    </submittedName>
</protein>